<dbReference type="Proteomes" id="UP000481153">
    <property type="component" value="Unassembled WGS sequence"/>
</dbReference>
<feature type="transmembrane region" description="Helical" evidence="6">
    <location>
        <begin position="297"/>
        <end position="319"/>
    </location>
</feature>
<keyword evidence="4 6" id="KW-0472">Membrane</keyword>
<evidence type="ECO:0000256" key="1">
    <source>
        <dbReference type="ARBA" id="ARBA00004141"/>
    </source>
</evidence>
<comment type="subcellular location">
    <subcellularLocation>
        <location evidence="1">Membrane</location>
        <topology evidence="1">Multi-pass membrane protein</topology>
    </subcellularLocation>
</comment>
<feature type="transmembrane region" description="Helical" evidence="6">
    <location>
        <begin position="257"/>
        <end position="277"/>
    </location>
</feature>
<evidence type="ECO:0000256" key="5">
    <source>
        <dbReference type="SAM" id="MobiDB-lite"/>
    </source>
</evidence>
<organism evidence="9 10">
    <name type="scientific">Aphanomyces euteiches</name>
    <dbReference type="NCBI Taxonomy" id="100861"/>
    <lineage>
        <taxon>Eukaryota</taxon>
        <taxon>Sar</taxon>
        <taxon>Stramenopiles</taxon>
        <taxon>Oomycota</taxon>
        <taxon>Saprolegniomycetes</taxon>
        <taxon>Saprolegniales</taxon>
        <taxon>Verrucalvaceae</taxon>
        <taxon>Aphanomyces</taxon>
    </lineage>
</organism>
<name>A0A6G0X715_9STRA</name>
<evidence type="ECO:0000256" key="6">
    <source>
        <dbReference type="SAM" id="Phobius"/>
    </source>
</evidence>
<sequence length="351" mass="37169">MLRSSVLTATLFISLASSVVRADDDAPATDCGALASTGYYDQGMHVAAIFIIFGVSILGSMLPVVTKSVAFLRNAIALLNSFGFGVVIATAFIHMIPPAIETLNNPCLNVGYDGLAMVFVILTVLAMQSLETELVLFLGGSPASSSSDTSAAIVQKGDESIEGQVTPVGHNEPYHSHHHHHGGSHDMDNSTMRKKINVLIFEIGVAIHSVIIGLDLGVATGSTFTTLLVALCFHQFFEGVAVGTSAVTAFSNLRSAIMTAVVYSLTTPLGIVIGIGIKSSYSDTSVTSMWVRGTLDAIAGGILVYTGLVELLTYHYTINPEFHAKSNGLRFLNYLFLWLGSGAMAVVGYWT</sequence>
<feature type="transmembrane region" description="Helical" evidence="6">
    <location>
        <begin position="196"/>
        <end position="214"/>
    </location>
</feature>
<feature type="chain" id="PRO_5036174211" description="Zinc/iron permease" evidence="7">
    <location>
        <begin position="23"/>
        <end position="351"/>
    </location>
</feature>
<keyword evidence="7" id="KW-0732">Signal</keyword>
<dbReference type="GO" id="GO:0005886">
    <property type="term" value="C:plasma membrane"/>
    <property type="evidence" value="ECO:0007669"/>
    <property type="project" value="TreeGrafter"/>
</dbReference>
<evidence type="ECO:0000313" key="8">
    <source>
        <dbReference type="EMBL" id="KAF0735511.1"/>
    </source>
</evidence>
<feature type="transmembrane region" description="Helical" evidence="6">
    <location>
        <begin position="46"/>
        <end position="65"/>
    </location>
</feature>
<dbReference type="InterPro" id="IPR003689">
    <property type="entry name" value="ZIP"/>
</dbReference>
<keyword evidence="2 6" id="KW-0812">Transmembrane</keyword>
<dbReference type="PANTHER" id="PTHR11040">
    <property type="entry name" value="ZINC/IRON TRANSPORTER"/>
    <property type="match status" value="1"/>
</dbReference>
<dbReference type="Pfam" id="PF02535">
    <property type="entry name" value="Zip"/>
    <property type="match status" value="1"/>
</dbReference>
<accession>A0A6G0X715</accession>
<dbReference type="PANTHER" id="PTHR11040:SF44">
    <property type="entry name" value="PROTEIN ZNTC-RELATED"/>
    <property type="match status" value="1"/>
</dbReference>
<feature type="region of interest" description="Disordered" evidence="5">
    <location>
        <begin position="164"/>
        <end position="188"/>
    </location>
</feature>
<keyword evidence="3 6" id="KW-1133">Transmembrane helix</keyword>
<evidence type="ECO:0000256" key="7">
    <source>
        <dbReference type="SAM" id="SignalP"/>
    </source>
</evidence>
<dbReference type="EMBL" id="VJMJ01000095">
    <property type="protein sequence ID" value="KAF0735511.1"/>
    <property type="molecule type" value="Genomic_DNA"/>
</dbReference>
<evidence type="ECO:0000313" key="10">
    <source>
        <dbReference type="Proteomes" id="UP000481153"/>
    </source>
</evidence>
<dbReference type="AlphaFoldDB" id="A0A6G0X715"/>
<comment type="caution">
    <text evidence="9">The sequence shown here is derived from an EMBL/GenBank/DDBJ whole genome shotgun (WGS) entry which is preliminary data.</text>
</comment>
<evidence type="ECO:0000256" key="2">
    <source>
        <dbReference type="ARBA" id="ARBA00022692"/>
    </source>
</evidence>
<feature type="transmembrane region" description="Helical" evidence="6">
    <location>
        <begin position="226"/>
        <end position="250"/>
    </location>
</feature>
<evidence type="ECO:0000256" key="4">
    <source>
        <dbReference type="ARBA" id="ARBA00023136"/>
    </source>
</evidence>
<dbReference type="EMBL" id="VJMJ01000094">
    <property type="protein sequence ID" value="KAF0735674.1"/>
    <property type="molecule type" value="Genomic_DNA"/>
</dbReference>
<proteinExistence type="predicted"/>
<evidence type="ECO:0008006" key="11">
    <source>
        <dbReference type="Google" id="ProtNLM"/>
    </source>
</evidence>
<feature type="transmembrane region" description="Helical" evidence="6">
    <location>
        <begin position="77"/>
        <end position="96"/>
    </location>
</feature>
<gene>
    <name evidence="9" type="ORF">Ae201684_007990</name>
    <name evidence="8" type="ORF">Ae201684_007992</name>
</gene>
<feature type="transmembrane region" description="Helical" evidence="6">
    <location>
        <begin position="331"/>
        <end position="350"/>
    </location>
</feature>
<evidence type="ECO:0000256" key="3">
    <source>
        <dbReference type="ARBA" id="ARBA00022989"/>
    </source>
</evidence>
<keyword evidence="10" id="KW-1185">Reference proteome</keyword>
<protein>
    <recommendedName>
        <fullName evidence="11">Zinc/iron permease</fullName>
    </recommendedName>
</protein>
<reference evidence="9 10" key="1">
    <citation type="submission" date="2019-07" db="EMBL/GenBank/DDBJ databases">
        <title>Genomics analysis of Aphanomyces spp. identifies a new class of oomycete effector associated with host adaptation.</title>
        <authorList>
            <person name="Gaulin E."/>
        </authorList>
    </citation>
    <scope>NUCLEOTIDE SEQUENCE [LARGE SCALE GENOMIC DNA]</scope>
    <source>
        <strain evidence="9 10">ATCC 201684</strain>
    </source>
</reference>
<dbReference type="GO" id="GO:0005385">
    <property type="term" value="F:zinc ion transmembrane transporter activity"/>
    <property type="evidence" value="ECO:0007669"/>
    <property type="project" value="TreeGrafter"/>
</dbReference>
<feature type="signal peptide" evidence="7">
    <location>
        <begin position="1"/>
        <end position="22"/>
    </location>
</feature>
<dbReference type="VEuPathDB" id="FungiDB:AeMF1_006144"/>
<evidence type="ECO:0000313" key="9">
    <source>
        <dbReference type="EMBL" id="KAF0735674.1"/>
    </source>
</evidence>
<feature type="transmembrane region" description="Helical" evidence="6">
    <location>
        <begin position="116"/>
        <end position="138"/>
    </location>
</feature>